<dbReference type="PANTHER" id="PTHR44167:SF24">
    <property type="entry name" value="SERINE_THREONINE-PROTEIN KINASE CHK2"/>
    <property type="match status" value="1"/>
</dbReference>
<keyword evidence="2" id="KW-0418">Kinase</keyword>
<accession>A0A125PMY7</accession>
<gene>
    <name evidence="2" type="ORF">AWW70_14000</name>
</gene>
<dbReference type="Gene3D" id="1.10.510.10">
    <property type="entry name" value="Transferase(Phosphotransferase) domain 1"/>
    <property type="match status" value="1"/>
</dbReference>
<dbReference type="InterPro" id="IPR000719">
    <property type="entry name" value="Prot_kinase_dom"/>
</dbReference>
<protein>
    <submittedName>
        <fullName evidence="2">Serine/threonine protein kinase</fullName>
    </submittedName>
</protein>
<organism evidence="2 3">
    <name type="scientific">Bacillus mycoides</name>
    <dbReference type="NCBI Taxonomy" id="1405"/>
    <lineage>
        <taxon>Bacteria</taxon>
        <taxon>Bacillati</taxon>
        <taxon>Bacillota</taxon>
        <taxon>Bacilli</taxon>
        <taxon>Bacillales</taxon>
        <taxon>Bacillaceae</taxon>
        <taxon>Bacillus</taxon>
        <taxon>Bacillus cereus group</taxon>
    </lineage>
</organism>
<dbReference type="EMBL" id="LRPH01000049">
    <property type="protein sequence ID" value="KWU62534.1"/>
    <property type="molecule type" value="Genomic_DNA"/>
</dbReference>
<dbReference type="InterPro" id="IPR011009">
    <property type="entry name" value="Kinase-like_dom_sf"/>
</dbReference>
<comment type="caution">
    <text evidence="2">The sequence shown here is derived from an EMBL/GenBank/DDBJ whole genome shotgun (WGS) entry which is preliminary data.</text>
</comment>
<dbReference type="SUPFAM" id="SSF56112">
    <property type="entry name" value="Protein kinase-like (PK-like)"/>
    <property type="match status" value="1"/>
</dbReference>
<evidence type="ECO:0000259" key="1">
    <source>
        <dbReference type="PROSITE" id="PS50011"/>
    </source>
</evidence>
<dbReference type="PANTHER" id="PTHR44167">
    <property type="entry name" value="OVARIAN-SPECIFIC SERINE/THREONINE-PROTEIN KINASE LOK-RELATED"/>
    <property type="match status" value="1"/>
</dbReference>
<feature type="domain" description="Protein kinase" evidence="1">
    <location>
        <begin position="24"/>
        <end position="273"/>
    </location>
</feature>
<keyword evidence="2" id="KW-0808">Transferase</keyword>
<evidence type="ECO:0000313" key="3">
    <source>
        <dbReference type="Proteomes" id="UP000065797"/>
    </source>
</evidence>
<reference evidence="2 3" key="1">
    <citation type="submission" date="2016-01" db="EMBL/GenBank/DDBJ databases">
        <authorList>
            <person name="McClelland M."/>
            <person name="Jain A."/>
            <person name="Saraogi P."/>
            <person name="Mendelson R."/>
            <person name="Westerman R."/>
            <person name="SanMiguel P."/>
            <person name="Csonka L."/>
        </authorList>
    </citation>
    <scope>NUCLEOTIDE SEQUENCE [LARGE SCALE GENOMIC DNA]</scope>
    <source>
        <strain evidence="2 3">PE8-15</strain>
    </source>
</reference>
<name>A0A125PMY7_BACMY</name>
<dbReference type="Proteomes" id="UP000065797">
    <property type="component" value="Unassembled WGS sequence"/>
</dbReference>
<dbReference type="AlphaFoldDB" id="A0A125PMY7"/>
<dbReference type="InterPro" id="IPR020635">
    <property type="entry name" value="Tyr_kinase_cat_dom"/>
</dbReference>
<sequence>MKWRRILALFDRPLRKNTIVAERYKIESVIGMGSYGVTYVVNDLQINKYKVLKQLRQSKQRYESGRKSFEQEKVILQTLNHASIPNLHDHFIWEKKNFFVMEYMPGENFEDHIFLDGQVYDEREVFEILYEVLGIVSYFHSKGIIHRDLRIPNILMKENQISIIDFGLAKLKGEGDERAITYEGEQALMREVHFRSDFYALGHFVLFLLYASYESTEKKEKPWYEELVLEEYNRDMLMRMLQMKAPYYENVQDLKKDVAYALERMETSCFKSF</sequence>
<dbReference type="GO" id="GO:0005524">
    <property type="term" value="F:ATP binding"/>
    <property type="evidence" value="ECO:0007669"/>
    <property type="project" value="InterPro"/>
</dbReference>
<dbReference type="GO" id="GO:0004713">
    <property type="term" value="F:protein tyrosine kinase activity"/>
    <property type="evidence" value="ECO:0007669"/>
    <property type="project" value="InterPro"/>
</dbReference>
<proteinExistence type="predicted"/>
<evidence type="ECO:0000313" key="2">
    <source>
        <dbReference type="EMBL" id="KWU62534.1"/>
    </source>
</evidence>
<dbReference type="Pfam" id="PF00069">
    <property type="entry name" value="Pkinase"/>
    <property type="match status" value="1"/>
</dbReference>
<dbReference type="GO" id="GO:0004674">
    <property type="term" value="F:protein serine/threonine kinase activity"/>
    <property type="evidence" value="ECO:0007669"/>
    <property type="project" value="UniProtKB-KW"/>
</dbReference>
<dbReference type="SMART" id="SM00219">
    <property type="entry name" value="TyrKc"/>
    <property type="match status" value="1"/>
</dbReference>
<dbReference type="RefSeq" id="WP_060750327.1">
    <property type="nucleotide sequence ID" value="NZ_LRPH01000049.1"/>
</dbReference>
<dbReference type="PROSITE" id="PS50011">
    <property type="entry name" value="PROTEIN_KINASE_DOM"/>
    <property type="match status" value="1"/>
</dbReference>
<keyword evidence="2" id="KW-0723">Serine/threonine-protein kinase</keyword>